<proteinExistence type="predicted"/>
<gene>
    <name evidence="1" type="ORF">THAOC_10597</name>
</gene>
<comment type="caution">
    <text evidence="1">The sequence shown here is derived from an EMBL/GenBank/DDBJ whole genome shotgun (WGS) entry which is preliminary data.</text>
</comment>
<dbReference type="Proteomes" id="UP000266841">
    <property type="component" value="Unassembled WGS sequence"/>
</dbReference>
<organism evidence="1 2">
    <name type="scientific">Thalassiosira oceanica</name>
    <name type="common">Marine diatom</name>
    <dbReference type="NCBI Taxonomy" id="159749"/>
    <lineage>
        <taxon>Eukaryota</taxon>
        <taxon>Sar</taxon>
        <taxon>Stramenopiles</taxon>
        <taxon>Ochrophyta</taxon>
        <taxon>Bacillariophyta</taxon>
        <taxon>Coscinodiscophyceae</taxon>
        <taxon>Thalassiosirophycidae</taxon>
        <taxon>Thalassiosirales</taxon>
        <taxon>Thalassiosiraceae</taxon>
        <taxon>Thalassiosira</taxon>
    </lineage>
</organism>
<dbReference type="EMBL" id="AGNL01011704">
    <property type="protein sequence ID" value="EJK68244.1"/>
    <property type="molecule type" value="Genomic_DNA"/>
</dbReference>
<protein>
    <recommendedName>
        <fullName evidence="3">Reverse transcriptase domain-containing protein</fullName>
    </recommendedName>
</protein>
<dbReference type="AlphaFoldDB" id="K0STF4"/>
<evidence type="ECO:0000313" key="2">
    <source>
        <dbReference type="Proteomes" id="UP000266841"/>
    </source>
</evidence>
<keyword evidence="2" id="KW-1185">Reference proteome</keyword>
<evidence type="ECO:0000313" key="1">
    <source>
        <dbReference type="EMBL" id="EJK68244.1"/>
    </source>
</evidence>
<evidence type="ECO:0008006" key="3">
    <source>
        <dbReference type="Google" id="ProtNLM"/>
    </source>
</evidence>
<name>K0STF4_THAOC</name>
<dbReference type="OrthoDB" id="48966at2759"/>
<sequence length="511" mass="57230">MKEPFSVFCSDLVSCFDCVIPAMSNAIGMKKGLQRSIVECRGKTLRQMKRSVRTGFGDSMSYYHQEAEDIPLTGETQGKSDIGSIWTLLSYSILHVHEKHTSARTCLTNIATGHRSARPADAYVDDADIYADGVHIALMDDEEEVDSLRGDLGDDPARMATLLNRSAQIWNNSVSITGDLGEMEIRHPAEMPYDFVLTDHHGQASRIQQSSALHPTRCLGFLFTLDGNQVPEYEYRTEQLAQILHRLSISSLGNEDANHMLRSRVLPSVTYPMSLTSLSKKQCKELTKMIERTILPKMGINACISCPVLYGPPILGGMNYPCIQTIQDRLGIMNIMKHLRHDSEIGTEIRALVSAHQLHSGAISPLLDDPCIIWAPKRQRVGDVSLMEAFCKLPGITPAQLNKANHCRLFLRAITLSDITDMDGECIPWELYLSGRDRLDSPLTWPRQPQPTAAMWVVFRRLIRQVFFTGHNFYSIERALQTGIWNLPSVDSGMPQFTPTTRHTGLKTDST</sequence>
<reference evidence="1 2" key="1">
    <citation type="journal article" date="2012" name="Genome Biol.">
        <title>Genome and low-iron response of an oceanic diatom adapted to chronic iron limitation.</title>
        <authorList>
            <person name="Lommer M."/>
            <person name="Specht M."/>
            <person name="Roy A.S."/>
            <person name="Kraemer L."/>
            <person name="Andreson R."/>
            <person name="Gutowska M.A."/>
            <person name="Wolf J."/>
            <person name="Bergner S.V."/>
            <person name="Schilhabel M.B."/>
            <person name="Klostermeier U.C."/>
            <person name="Beiko R.G."/>
            <person name="Rosenstiel P."/>
            <person name="Hippler M."/>
            <person name="Laroche J."/>
        </authorList>
    </citation>
    <scope>NUCLEOTIDE SEQUENCE [LARGE SCALE GENOMIC DNA]</scope>
    <source>
        <strain evidence="1 2">CCMP1005</strain>
    </source>
</reference>
<accession>K0STF4</accession>